<gene>
    <name evidence="10" type="ORF">B0A48_11601</name>
</gene>
<comment type="caution">
    <text evidence="10">The sequence shown here is derived from an EMBL/GenBank/DDBJ whole genome shotgun (WGS) entry which is preliminary data.</text>
</comment>
<dbReference type="InterPro" id="IPR014710">
    <property type="entry name" value="RmlC-like_jellyroll"/>
</dbReference>
<keyword evidence="3 8" id="KW-0479">Metal-binding</keyword>
<dbReference type="EMBL" id="NAJO01000025">
    <property type="protein sequence ID" value="OQO03345.1"/>
    <property type="molecule type" value="Genomic_DNA"/>
</dbReference>
<dbReference type="Pfam" id="PF05995">
    <property type="entry name" value="CDO_I"/>
    <property type="match status" value="1"/>
</dbReference>
<dbReference type="PANTHER" id="PTHR12918">
    <property type="entry name" value="CYSTEINE DIOXYGENASE"/>
    <property type="match status" value="1"/>
</dbReference>
<dbReference type="Gene3D" id="2.60.120.10">
    <property type="entry name" value="Jelly Rolls"/>
    <property type="match status" value="1"/>
</dbReference>
<protein>
    <recommendedName>
        <fullName evidence="2 9">Cysteine dioxygenase</fullName>
        <ecNumber evidence="2 9">1.13.11.20</ecNumber>
    </recommendedName>
</protein>
<feature type="cross-link" description="3'-(S-cysteinyl)-tyrosine (Cys-Tyr)" evidence="7">
    <location>
        <begin position="167"/>
        <end position="255"/>
    </location>
</feature>
<keyword evidence="4 9" id="KW-0223">Dioxygenase</keyword>
<evidence type="ECO:0000256" key="6">
    <source>
        <dbReference type="ARBA" id="ARBA00023004"/>
    </source>
</evidence>
<dbReference type="GO" id="GO:0008198">
    <property type="term" value="F:ferrous iron binding"/>
    <property type="evidence" value="ECO:0007669"/>
    <property type="project" value="TreeGrafter"/>
</dbReference>
<evidence type="ECO:0000256" key="7">
    <source>
        <dbReference type="PIRSR" id="PIRSR610300-50"/>
    </source>
</evidence>
<evidence type="ECO:0000256" key="2">
    <source>
        <dbReference type="ARBA" id="ARBA00013133"/>
    </source>
</evidence>
<proteinExistence type="inferred from homology"/>
<sequence>MATLSCSRGSMRAIQHIAAQSGPAMIARGVSGRCLHTAVSQTNTGGDVHPLAFTGQRQTVSSATQQMPNSARLSLQTLVADLTRILGQHSGILNGSASPDTNVRALQRALTSYTSHDADWRRYAIADPSVPYTRNLVSTINQHANLLVLVWNPGCASPIHDHSGAHCLMKILKGSLRETLYAWPCENEPAQRCSGPAARTPTHKCTLASRPSQPLQVRRERTYGRDQVTYMSDRLGLHRITNPSAAEVAVSLHLYTPPNAAKHGSHVFDAETGASKHVAKCGFHSVYGLKGGQAA</sequence>
<evidence type="ECO:0000256" key="4">
    <source>
        <dbReference type="ARBA" id="ARBA00022964"/>
    </source>
</evidence>
<dbReference type="STRING" id="1507870.A0A1V8SVY8"/>
<keyword evidence="6 8" id="KW-0408">Iron</keyword>
<dbReference type="InterPro" id="IPR011051">
    <property type="entry name" value="RmlC_Cupin_sf"/>
</dbReference>
<evidence type="ECO:0000313" key="10">
    <source>
        <dbReference type="EMBL" id="OQO03345.1"/>
    </source>
</evidence>
<dbReference type="PANTHER" id="PTHR12918:SF1">
    <property type="entry name" value="CYSTEINE DIOXYGENASE TYPE 1"/>
    <property type="match status" value="1"/>
</dbReference>
<comment type="catalytic activity">
    <reaction evidence="9">
        <text>L-cysteine + O2 = 3-sulfino-L-alanine + H(+)</text>
        <dbReference type="Rhea" id="RHEA:20441"/>
        <dbReference type="ChEBI" id="CHEBI:15378"/>
        <dbReference type="ChEBI" id="CHEBI:15379"/>
        <dbReference type="ChEBI" id="CHEBI:35235"/>
        <dbReference type="ChEBI" id="CHEBI:61085"/>
        <dbReference type="EC" id="1.13.11.20"/>
    </reaction>
</comment>
<organism evidence="10 11">
    <name type="scientific">Cryoendolithus antarcticus</name>
    <dbReference type="NCBI Taxonomy" id="1507870"/>
    <lineage>
        <taxon>Eukaryota</taxon>
        <taxon>Fungi</taxon>
        <taxon>Dikarya</taxon>
        <taxon>Ascomycota</taxon>
        <taxon>Pezizomycotina</taxon>
        <taxon>Dothideomycetes</taxon>
        <taxon>Dothideomycetidae</taxon>
        <taxon>Cladosporiales</taxon>
        <taxon>Cladosporiaceae</taxon>
        <taxon>Cryoendolithus</taxon>
    </lineage>
</organism>
<keyword evidence="7" id="KW-0883">Thioether bond</keyword>
<feature type="binding site" evidence="8">
    <location>
        <position position="162"/>
    </location>
    <ligand>
        <name>Fe cation</name>
        <dbReference type="ChEBI" id="CHEBI:24875"/>
        <note>catalytic</note>
    </ligand>
</feature>
<keyword evidence="11" id="KW-1185">Reference proteome</keyword>
<dbReference type="AlphaFoldDB" id="A0A1V8SVY8"/>
<dbReference type="CDD" id="cd10548">
    <property type="entry name" value="cupin_CDO"/>
    <property type="match status" value="1"/>
</dbReference>
<evidence type="ECO:0000256" key="8">
    <source>
        <dbReference type="PIRSR" id="PIRSR610300-51"/>
    </source>
</evidence>
<comment type="cofactor">
    <cofactor evidence="9">
        <name>Fe cation</name>
        <dbReference type="ChEBI" id="CHEBI:24875"/>
    </cofactor>
    <text evidence="9">Binds 1 Fe cation per subunit.</text>
</comment>
<comment type="similarity">
    <text evidence="1 9">Belongs to the cysteine dioxygenase family.</text>
</comment>
<dbReference type="GO" id="GO:0017172">
    <property type="term" value="F:cysteine dioxygenase activity"/>
    <property type="evidence" value="ECO:0007669"/>
    <property type="project" value="UniProtKB-UniRule"/>
</dbReference>
<dbReference type="Proteomes" id="UP000192596">
    <property type="component" value="Unassembled WGS sequence"/>
</dbReference>
<feature type="binding site" evidence="8">
    <location>
        <position position="238"/>
    </location>
    <ligand>
        <name>Fe cation</name>
        <dbReference type="ChEBI" id="CHEBI:24875"/>
        <note>catalytic</note>
    </ligand>
</feature>
<keyword evidence="5 9" id="KW-0560">Oxidoreductase</keyword>
<reference evidence="11" key="1">
    <citation type="submission" date="2017-03" db="EMBL/GenBank/DDBJ databases">
        <title>Genomes of endolithic fungi from Antarctica.</title>
        <authorList>
            <person name="Coleine C."/>
            <person name="Masonjones S."/>
            <person name="Stajich J.E."/>
        </authorList>
    </citation>
    <scope>NUCLEOTIDE SEQUENCE [LARGE SCALE GENOMIC DNA]</scope>
    <source>
        <strain evidence="11">CCFEE 5527</strain>
    </source>
</reference>
<evidence type="ECO:0000256" key="5">
    <source>
        <dbReference type="ARBA" id="ARBA00023002"/>
    </source>
</evidence>
<evidence type="ECO:0000256" key="1">
    <source>
        <dbReference type="ARBA" id="ARBA00006622"/>
    </source>
</evidence>
<dbReference type="InParanoid" id="A0A1V8SVY8"/>
<evidence type="ECO:0000256" key="9">
    <source>
        <dbReference type="RuleBase" id="RU366010"/>
    </source>
</evidence>
<evidence type="ECO:0000256" key="3">
    <source>
        <dbReference type="ARBA" id="ARBA00022723"/>
    </source>
</evidence>
<dbReference type="OrthoDB" id="543511at2759"/>
<dbReference type="SUPFAM" id="SSF51182">
    <property type="entry name" value="RmlC-like cupins"/>
    <property type="match status" value="1"/>
</dbReference>
<name>A0A1V8SVY8_9PEZI</name>
<evidence type="ECO:0000313" key="11">
    <source>
        <dbReference type="Proteomes" id="UP000192596"/>
    </source>
</evidence>
<dbReference type="InterPro" id="IPR010300">
    <property type="entry name" value="CDO_1"/>
</dbReference>
<feature type="binding site" evidence="8">
    <location>
        <position position="160"/>
    </location>
    <ligand>
        <name>Fe cation</name>
        <dbReference type="ChEBI" id="CHEBI:24875"/>
        <note>catalytic</note>
    </ligand>
</feature>
<dbReference type="GO" id="GO:0019448">
    <property type="term" value="P:L-cysteine catabolic process"/>
    <property type="evidence" value="ECO:0007669"/>
    <property type="project" value="TreeGrafter"/>
</dbReference>
<accession>A0A1V8SVY8</accession>
<dbReference type="EC" id="1.13.11.20" evidence="2 9"/>